<dbReference type="RefSeq" id="WP_345453453.1">
    <property type="nucleotide sequence ID" value="NZ_BAABKG010000001.1"/>
</dbReference>
<evidence type="ECO:0000313" key="2">
    <source>
        <dbReference type="EMBL" id="GAA5140984.1"/>
    </source>
</evidence>
<protein>
    <recommendedName>
        <fullName evidence="1">Putative Flp pilus-assembly TadG-like N-terminal domain-containing protein</fullName>
    </recommendedName>
</protein>
<evidence type="ECO:0000259" key="1">
    <source>
        <dbReference type="Pfam" id="PF13400"/>
    </source>
</evidence>
<accession>A0ABP9P5D0</accession>
<dbReference type="Pfam" id="PF13400">
    <property type="entry name" value="Tad"/>
    <property type="match status" value="1"/>
</dbReference>
<sequence length="121" mass="11683">MSRSRRTDRGSASVTVLALAGVLLLLGAALGVVAAMVVAHRTAQSAADLAALAGARTLADGGDPCAAAGAVATANDAALTACAVDGRDVRVQVLVTGPRWLGQEGDLAADARAGPVAPAAG</sequence>
<keyword evidence="3" id="KW-1185">Reference proteome</keyword>
<dbReference type="EMBL" id="BAABKG010000001">
    <property type="protein sequence ID" value="GAA5140984.1"/>
    <property type="molecule type" value="Genomic_DNA"/>
</dbReference>
<comment type="caution">
    <text evidence="2">The sequence shown here is derived from an EMBL/GenBank/DDBJ whole genome shotgun (WGS) entry which is preliminary data.</text>
</comment>
<dbReference type="InterPro" id="IPR021202">
    <property type="entry name" value="Rv3654c-like"/>
</dbReference>
<feature type="domain" description="Putative Flp pilus-assembly TadG-like N-terminal" evidence="1">
    <location>
        <begin position="10"/>
        <end position="56"/>
    </location>
</feature>
<organism evidence="2 3">
    <name type="scientific">Nocardioides marinquilinus</name>
    <dbReference type="NCBI Taxonomy" id="1210400"/>
    <lineage>
        <taxon>Bacteria</taxon>
        <taxon>Bacillati</taxon>
        <taxon>Actinomycetota</taxon>
        <taxon>Actinomycetes</taxon>
        <taxon>Propionibacteriales</taxon>
        <taxon>Nocardioidaceae</taxon>
        <taxon>Nocardioides</taxon>
    </lineage>
</organism>
<dbReference type="Proteomes" id="UP001500221">
    <property type="component" value="Unassembled WGS sequence"/>
</dbReference>
<evidence type="ECO:0000313" key="3">
    <source>
        <dbReference type="Proteomes" id="UP001500221"/>
    </source>
</evidence>
<name>A0ABP9P5D0_9ACTN</name>
<dbReference type="NCBIfam" id="TIGR03816">
    <property type="entry name" value="tadE_like_DECH"/>
    <property type="match status" value="1"/>
</dbReference>
<dbReference type="InterPro" id="IPR028087">
    <property type="entry name" value="Tad_N"/>
</dbReference>
<proteinExistence type="predicted"/>
<gene>
    <name evidence="2" type="ORF">GCM10023340_01960</name>
</gene>
<reference evidence="3" key="1">
    <citation type="journal article" date="2019" name="Int. J. Syst. Evol. Microbiol.">
        <title>The Global Catalogue of Microorganisms (GCM) 10K type strain sequencing project: providing services to taxonomists for standard genome sequencing and annotation.</title>
        <authorList>
            <consortium name="The Broad Institute Genomics Platform"/>
            <consortium name="The Broad Institute Genome Sequencing Center for Infectious Disease"/>
            <person name="Wu L."/>
            <person name="Ma J."/>
        </authorList>
    </citation>
    <scope>NUCLEOTIDE SEQUENCE [LARGE SCALE GENOMIC DNA]</scope>
    <source>
        <strain evidence="3">JCM 18459</strain>
    </source>
</reference>